<dbReference type="Pfam" id="PF14223">
    <property type="entry name" value="Retrotran_gag_2"/>
    <property type="match status" value="1"/>
</dbReference>
<feature type="domain" description="Reverse transcriptase Ty1/copia-type" evidence="2">
    <location>
        <begin position="22"/>
        <end position="119"/>
    </location>
</feature>
<reference evidence="3 4" key="1">
    <citation type="submission" date="2022-01" db="EMBL/GenBank/DDBJ databases">
        <title>A chromosomal length assembly of Cordylochernes scorpioides.</title>
        <authorList>
            <person name="Zeh D."/>
            <person name="Zeh J."/>
        </authorList>
    </citation>
    <scope>NUCLEOTIDE SEQUENCE [LARGE SCALE GENOMIC DNA]</scope>
    <source>
        <strain evidence="3">IN4F17</strain>
        <tissue evidence="3">Whole Body</tissue>
    </source>
</reference>
<dbReference type="Pfam" id="PF07727">
    <property type="entry name" value="RVT_2"/>
    <property type="match status" value="1"/>
</dbReference>
<keyword evidence="1" id="KW-0175">Coiled coil</keyword>
<organism evidence="3 4">
    <name type="scientific">Cordylochernes scorpioides</name>
    <dbReference type="NCBI Taxonomy" id="51811"/>
    <lineage>
        <taxon>Eukaryota</taxon>
        <taxon>Metazoa</taxon>
        <taxon>Ecdysozoa</taxon>
        <taxon>Arthropoda</taxon>
        <taxon>Chelicerata</taxon>
        <taxon>Arachnida</taxon>
        <taxon>Pseudoscorpiones</taxon>
        <taxon>Cheliferoidea</taxon>
        <taxon>Chernetidae</taxon>
        <taxon>Cordylochernes</taxon>
    </lineage>
</organism>
<sequence length="229" mass="26815">MPKVQDWLKAMKCEMSSLQEHRVWDSVDLPNSVKPIKCKWIFSTKHNEDGTQKYKARLVALGCSQQVGIQYSETFSPVLRDDSFRTLLAFAALQNWKINHYDVETAYLYGKLEEITIIVNGKSLFEDLKDETGKDKWSQKDAKAQKYIMLTIEKNVLTHILNCKTSKEMYEKQVAIYQREDEQLKCKLLQEFHGFKFDKNTDMATNISRMQNLVFKLNNVKQEIEEKAL</sequence>
<evidence type="ECO:0000313" key="3">
    <source>
        <dbReference type="EMBL" id="UYV77795.1"/>
    </source>
</evidence>
<keyword evidence="4" id="KW-1185">Reference proteome</keyword>
<evidence type="ECO:0000259" key="2">
    <source>
        <dbReference type="Pfam" id="PF07727"/>
    </source>
</evidence>
<dbReference type="InterPro" id="IPR013103">
    <property type="entry name" value="RVT_2"/>
</dbReference>
<gene>
    <name evidence="3" type="ORF">LAZ67_15002324</name>
</gene>
<feature type="coiled-coil region" evidence="1">
    <location>
        <begin position="167"/>
        <end position="227"/>
    </location>
</feature>
<dbReference type="Proteomes" id="UP001235939">
    <property type="component" value="Chromosome 15"/>
</dbReference>
<dbReference type="EMBL" id="CP092877">
    <property type="protein sequence ID" value="UYV77795.1"/>
    <property type="molecule type" value="Genomic_DNA"/>
</dbReference>
<evidence type="ECO:0000256" key="1">
    <source>
        <dbReference type="SAM" id="Coils"/>
    </source>
</evidence>
<evidence type="ECO:0000313" key="4">
    <source>
        <dbReference type="Proteomes" id="UP001235939"/>
    </source>
</evidence>
<accession>A0ABY6LDN7</accession>
<protein>
    <recommendedName>
        <fullName evidence="2">Reverse transcriptase Ty1/copia-type domain-containing protein</fullName>
    </recommendedName>
</protein>
<name>A0ABY6LDN7_9ARAC</name>
<proteinExistence type="predicted"/>